<evidence type="ECO:0000313" key="3">
    <source>
        <dbReference type="EMBL" id="QFY43050.1"/>
    </source>
</evidence>
<sequence>MMRYFAAALMMFFTSVADAEWYVMSNVSDDGYTYYLDPATIEKNDNISRVWELVDYFEIQSQDNDKFISEKILRVYDCDADKSSIESITQYAGRMAGGKIVWSNTYRDPIWRTVVKDSLGESLLSIACRR</sequence>
<evidence type="ECO:0000313" key="4">
    <source>
        <dbReference type="Proteomes" id="UP000325755"/>
    </source>
</evidence>
<proteinExistence type="predicted"/>
<protein>
    <recommendedName>
        <fullName evidence="2">Surface-adhesin protein E-like domain-containing protein</fullName>
    </recommendedName>
</protein>
<dbReference type="KEGG" id="mmob:F6R98_10825"/>
<accession>A0A5Q0BGW4</accession>
<dbReference type="AlphaFoldDB" id="A0A5Q0BGW4"/>
<evidence type="ECO:0000256" key="1">
    <source>
        <dbReference type="SAM" id="SignalP"/>
    </source>
</evidence>
<reference evidence="3 4" key="1">
    <citation type="submission" date="2019-09" db="EMBL/GenBank/DDBJ databases">
        <title>Ecophysiology of the spiral-shaped methanotroph Methylospira mobilis as revealed by the complete genome sequence.</title>
        <authorList>
            <person name="Oshkin I.Y."/>
            <person name="Dedysh S.N."/>
            <person name="Miroshnikov K."/>
            <person name="Danilova O.V."/>
            <person name="Hakobyan A."/>
            <person name="Liesack W."/>
        </authorList>
    </citation>
    <scope>NUCLEOTIDE SEQUENCE [LARGE SCALE GENOMIC DNA]</scope>
    <source>
        <strain evidence="3 4">Shm1</strain>
    </source>
</reference>
<dbReference type="EMBL" id="CP044205">
    <property type="protein sequence ID" value="QFY43050.1"/>
    <property type="molecule type" value="Genomic_DNA"/>
</dbReference>
<feature type="domain" description="Surface-adhesin protein E-like" evidence="2">
    <location>
        <begin position="21"/>
        <end position="129"/>
    </location>
</feature>
<name>A0A5Q0BGW4_9GAMM</name>
<dbReference type="Pfam" id="PF16747">
    <property type="entry name" value="Adhesin_E"/>
    <property type="match status" value="1"/>
</dbReference>
<dbReference type="InterPro" id="IPR031939">
    <property type="entry name" value="Adhesin_E-like"/>
</dbReference>
<keyword evidence="4" id="KW-1185">Reference proteome</keyword>
<keyword evidence="1" id="KW-0732">Signal</keyword>
<evidence type="ECO:0000259" key="2">
    <source>
        <dbReference type="Pfam" id="PF16747"/>
    </source>
</evidence>
<dbReference type="OrthoDB" id="8536864at2"/>
<feature type="signal peptide" evidence="1">
    <location>
        <begin position="1"/>
        <end position="19"/>
    </location>
</feature>
<organism evidence="3 4">
    <name type="scientific">Candidatus Methylospira mobilis</name>
    <dbReference type="NCBI Taxonomy" id="1808979"/>
    <lineage>
        <taxon>Bacteria</taxon>
        <taxon>Pseudomonadati</taxon>
        <taxon>Pseudomonadota</taxon>
        <taxon>Gammaproteobacteria</taxon>
        <taxon>Methylococcales</taxon>
        <taxon>Methylococcaceae</taxon>
        <taxon>Candidatus Methylospira</taxon>
    </lineage>
</organism>
<feature type="chain" id="PRO_5024870343" description="Surface-adhesin protein E-like domain-containing protein" evidence="1">
    <location>
        <begin position="20"/>
        <end position="130"/>
    </location>
</feature>
<dbReference type="Proteomes" id="UP000325755">
    <property type="component" value="Chromosome"/>
</dbReference>
<gene>
    <name evidence="3" type="ORF">F6R98_10825</name>
</gene>
<dbReference type="InParanoid" id="A0A5Q0BGW4"/>
<dbReference type="RefSeq" id="WP_153249033.1">
    <property type="nucleotide sequence ID" value="NZ_CP044205.1"/>
</dbReference>